<dbReference type="Gene3D" id="2.30.30.40">
    <property type="entry name" value="SH3 Domains"/>
    <property type="match status" value="1"/>
</dbReference>
<dbReference type="SMART" id="SM00260">
    <property type="entry name" value="CheW"/>
    <property type="match status" value="1"/>
</dbReference>
<dbReference type="EMBL" id="MELI01000104">
    <property type="protein sequence ID" value="OFW32128.1"/>
    <property type="molecule type" value="Genomic_DNA"/>
</dbReference>
<dbReference type="SUPFAM" id="SSF50341">
    <property type="entry name" value="CheW-like"/>
    <property type="match status" value="1"/>
</dbReference>
<feature type="domain" description="CheW-like" evidence="1">
    <location>
        <begin position="13"/>
        <end position="153"/>
    </location>
</feature>
<dbReference type="Pfam" id="PF01584">
    <property type="entry name" value="CheW"/>
    <property type="match status" value="1"/>
</dbReference>
<evidence type="ECO:0000313" key="3">
    <source>
        <dbReference type="Proteomes" id="UP000178086"/>
    </source>
</evidence>
<comment type="caution">
    <text evidence="2">The sequence shown here is derived from an EMBL/GenBank/DDBJ whole genome shotgun (WGS) entry which is preliminary data.</text>
</comment>
<organism evidence="2 3">
    <name type="scientific">Candidatus Aquicultor primus</name>
    <dbReference type="NCBI Taxonomy" id="1797195"/>
    <lineage>
        <taxon>Bacteria</taxon>
        <taxon>Bacillati</taxon>
        <taxon>Actinomycetota</taxon>
        <taxon>Candidatus Aquicultoria</taxon>
        <taxon>Candidatus Aquicultorales</taxon>
        <taxon>Candidatus Aquicultoraceae</taxon>
        <taxon>Candidatus Aquicultor</taxon>
    </lineage>
</organism>
<dbReference type="InterPro" id="IPR002545">
    <property type="entry name" value="CheW-lke_dom"/>
</dbReference>
<protein>
    <recommendedName>
        <fullName evidence="1">CheW-like domain-containing protein</fullName>
    </recommendedName>
</protein>
<dbReference type="Proteomes" id="UP000178086">
    <property type="component" value="Unassembled WGS sequence"/>
</dbReference>
<gene>
    <name evidence="2" type="ORF">A2074_04405</name>
</gene>
<evidence type="ECO:0000259" key="1">
    <source>
        <dbReference type="PROSITE" id="PS50851"/>
    </source>
</evidence>
<dbReference type="PANTHER" id="PTHR22617">
    <property type="entry name" value="CHEMOTAXIS SENSOR HISTIDINE KINASE-RELATED"/>
    <property type="match status" value="1"/>
</dbReference>
<proteinExistence type="predicted"/>
<dbReference type="PROSITE" id="PS50851">
    <property type="entry name" value="CHEW"/>
    <property type="match status" value="1"/>
</dbReference>
<dbReference type="CDD" id="cd00732">
    <property type="entry name" value="CheW"/>
    <property type="match status" value="1"/>
</dbReference>
<dbReference type="GO" id="GO:0007165">
    <property type="term" value="P:signal transduction"/>
    <property type="evidence" value="ECO:0007669"/>
    <property type="project" value="InterPro"/>
</dbReference>
<evidence type="ECO:0000313" key="2">
    <source>
        <dbReference type="EMBL" id="OFW32128.1"/>
    </source>
</evidence>
<dbReference type="GO" id="GO:0005829">
    <property type="term" value="C:cytosol"/>
    <property type="evidence" value="ECO:0007669"/>
    <property type="project" value="TreeGrafter"/>
</dbReference>
<reference evidence="2 3" key="1">
    <citation type="journal article" date="2016" name="Nat. Commun.">
        <title>Thousands of microbial genomes shed light on interconnected biogeochemical processes in an aquifer system.</title>
        <authorList>
            <person name="Anantharaman K."/>
            <person name="Brown C.T."/>
            <person name="Hug L.A."/>
            <person name="Sharon I."/>
            <person name="Castelle C.J."/>
            <person name="Probst A.J."/>
            <person name="Thomas B.C."/>
            <person name="Singh A."/>
            <person name="Wilkins M.J."/>
            <person name="Karaoz U."/>
            <person name="Brodie E.L."/>
            <person name="Williams K.H."/>
            <person name="Hubbard S.S."/>
            <person name="Banfield J.F."/>
        </authorList>
    </citation>
    <scope>NUCLEOTIDE SEQUENCE [LARGE SCALE GENOMIC DNA]</scope>
</reference>
<dbReference type="PANTHER" id="PTHR22617:SF23">
    <property type="entry name" value="CHEMOTAXIS PROTEIN CHEW"/>
    <property type="match status" value="1"/>
</dbReference>
<dbReference type="InterPro" id="IPR036061">
    <property type="entry name" value="CheW-like_dom_sf"/>
</dbReference>
<dbReference type="InterPro" id="IPR039315">
    <property type="entry name" value="CheW"/>
</dbReference>
<sequence>MEELEQAIEITTGDQFVTFKLEDEEYGIEILKVHEIIGYQGFAKVPNVPCFIKGVLNLRGSVVPVIDMRLKFNMAEKAYDNYTVIVILEVQERIIGAIVDAVSDVVALSPKEIQDTPDFSSGVRVDFIKGLGRKDEKLIIMLDIDRILGEQEFDLHDAA</sequence>
<name>A0A1F2UGH7_9ACTN</name>
<dbReference type="GO" id="GO:0006935">
    <property type="term" value="P:chemotaxis"/>
    <property type="evidence" value="ECO:0007669"/>
    <property type="project" value="InterPro"/>
</dbReference>
<dbReference type="AlphaFoldDB" id="A0A1F2UGH7"/>
<accession>A0A1F2UGH7</accession>
<dbReference type="Gene3D" id="2.40.50.180">
    <property type="entry name" value="CheA-289, Domain 4"/>
    <property type="match status" value="1"/>
</dbReference>